<gene>
    <name evidence="2" type="ORF">PLEPLA_LOCUS24316</name>
</gene>
<evidence type="ECO:0000313" key="2">
    <source>
        <dbReference type="EMBL" id="CAB1436282.1"/>
    </source>
</evidence>
<evidence type="ECO:0000313" key="3">
    <source>
        <dbReference type="Proteomes" id="UP001153269"/>
    </source>
</evidence>
<feature type="region of interest" description="Disordered" evidence="1">
    <location>
        <begin position="1"/>
        <end position="34"/>
    </location>
</feature>
<feature type="region of interest" description="Disordered" evidence="1">
    <location>
        <begin position="89"/>
        <end position="111"/>
    </location>
</feature>
<sequence>MTDKQTLTRPRSKEEGKQKQELSRETTEPQSVHGRVEVNAIHTLQVFKRVIGGQEKEKLHVSGASSSASPRGTAVEVMASACYRLTRKMDGGRKAKRGPPDSGINRGRVSGLRRYFNIPPSTPRSSRSPSELLSFHPTASIAVILPRVSGTQGSTRAVIPDPCDQTYSSGMNHHLRSLTGLLHPPECLPWRRLARLIARPSRVGPFFRLDAAKQFYRGGWPEVYWSKLKRLPIRWPPVDKARVEFQPRLSCAAESTTRSCRLTAAPVKEV</sequence>
<proteinExistence type="predicted"/>
<keyword evidence="3" id="KW-1185">Reference proteome</keyword>
<dbReference type="EMBL" id="CADEAL010001877">
    <property type="protein sequence ID" value="CAB1436282.1"/>
    <property type="molecule type" value="Genomic_DNA"/>
</dbReference>
<dbReference type="Proteomes" id="UP001153269">
    <property type="component" value="Unassembled WGS sequence"/>
</dbReference>
<reference evidence="2" key="1">
    <citation type="submission" date="2020-03" db="EMBL/GenBank/DDBJ databases">
        <authorList>
            <person name="Weist P."/>
        </authorList>
    </citation>
    <scope>NUCLEOTIDE SEQUENCE</scope>
</reference>
<protein>
    <submittedName>
        <fullName evidence="2">Uncharacterized protein</fullName>
    </submittedName>
</protein>
<organism evidence="2 3">
    <name type="scientific">Pleuronectes platessa</name>
    <name type="common">European plaice</name>
    <dbReference type="NCBI Taxonomy" id="8262"/>
    <lineage>
        <taxon>Eukaryota</taxon>
        <taxon>Metazoa</taxon>
        <taxon>Chordata</taxon>
        <taxon>Craniata</taxon>
        <taxon>Vertebrata</taxon>
        <taxon>Euteleostomi</taxon>
        <taxon>Actinopterygii</taxon>
        <taxon>Neopterygii</taxon>
        <taxon>Teleostei</taxon>
        <taxon>Neoteleostei</taxon>
        <taxon>Acanthomorphata</taxon>
        <taxon>Carangaria</taxon>
        <taxon>Pleuronectiformes</taxon>
        <taxon>Pleuronectoidei</taxon>
        <taxon>Pleuronectidae</taxon>
        <taxon>Pleuronectes</taxon>
    </lineage>
</organism>
<feature type="compositionally biased region" description="Basic and acidic residues" evidence="1">
    <location>
        <begin position="11"/>
        <end position="27"/>
    </location>
</feature>
<accession>A0A9N7UR11</accession>
<dbReference type="AlphaFoldDB" id="A0A9N7UR11"/>
<comment type="caution">
    <text evidence="2">The sequence shown here is derived from an EMBL/GenBank/DDBJ whole genome shotgun (WGS) entry which is preliminary data.</text>
</comment>
<name>A0A9N7UR11_PLEPL</name>
<evidence type="ECO:0000256" key="1">
    <source>
        <dbReference type="SAM" id="MobiDB-lite"/>
    </source>
</evidence>